<keyword evidence="1" id="KW-0472">Membrane</keyword>
<sequence>MFMRRRLDELLVFLGGAFGSFIGSYSYFEFGTVTALIIGFSLPLAALFVHIFKGNNDSSHVNAASY</sequence>
<dbReference type="RefSeq" id="WP_148564293.1">
    <property type="nucleotide sequence ID" value="NZ_JAFDST010000004.1"/>
</dbReference>
<dbReference type="EMBL" id="JAFDST010000004">
    <property type="protein sequence ID" value="MBP1082828.1"/>
    <property type="molecule type" value="Genomic_DNA"/>
</dbReference>
<keyword evidence="3" id="KW-1185">Reference proteome</keyword>
<keyword evidence="1" id="KW-1133">Transmembrane helix</keyword>
<protein>
    <submittedName>
        <fullName evidence="2">Uncharacterized protein</fullName>
    </submittedName>
</protein>
<accession>A0ABS4CZK7</accession>
<gene>
    <name evidence="2" type="ORF">JOC74_003338</name>
</gene>
<reference evidence="2 3" key="1">
    <citation type="submission" date="2021-01" db="EMBL/GenBank/DDBJ databases">
        <title>Genomic Encyclopedia of Type Strains, Phase IV (KMG-IV): sequencing the most valuable type-strain genomes for metagenomic binning, comparative biology and taxonomic classification.</title>
        <authorList>
            <person name="Goeker M."/>
        </authorList>
    </citation>
    <scope>NUCLEOTIDE SEQUENCE [LARGE SCALE GENOMIC DNA]</scope>
    <source>
        <strain evidence="2 3">DSM 103394</strain>
    </source>
</reference>
<organism evidence="2 3">
    <name type="scientific">Bacillus capparidis</name>
    <dbReference type="NCBI Taxonomy" id="1840411"/>
    <lineage>
        <taxon>Bacteria</taxon>
        <taxon>Bacillati</taxon>
        <taxon>Bacillota</taxon>
        <taxon>Bacilli</taxon>
        <taxon>Bacillales</taxon>
        <taxon>Bacillaceae</taxon>
        <taxon>Bacillus</taxon>
    </lineage>
</organism>
<comment type="caution">
    <text evidence="2">The sequence shown here is derived from an EMBL/GenBank/DDBJ whole genome shotgun (WGS) entry which is preliminary data.</text>
</comment>
<feature type="transmembrane region" description="Helical" evidence="1">
    <location>
        <begin position="33"/>
        <end position="52"/>
    </location>
</feature>
<feature type="transmembrane region" description="Helical" evidence="1">
    <location>
        <begin position="7"/>
        <end position="27"/>
    </location>
</feature>
<keyword evidence="1" id="KW-0812">Transmembrane</keyword>
<dbReference type="Proteomes" id="UP000674416">
    <property type="component" value="Unassembled WGS sequence"/>
</dbReference>
<name>A0ABS4CZK7_9BACI</name>
<evidence type="ECO:0000256" key="1">
    <source>
        <dbReference type="SAM" id="Phobius"/>
    </source>
</evidence>
<proteinExistence type="predicted"/>
<evidence type="ECO:0000313" key="3">
    <source>
        <dbReference type="Proteomes" id="UP000674416"/>
    </source>
</evidence>
<evidence type="ECO:0000313" key="2">
    <source>
        <dbReference type="EMBL" id="MBP1082828.1"/>
    </source>
</evidence>